<dbReference type="EMBL" id="JAAIUW010000001">
    <property type="protein sequence ID" value="KAF7843112.1"/>
    <property type="molecule type" value="Genomic_DNA"/>
</dbReference>
<protein>
    <submittedName>
        <fullName evidence="1">Uncharacterized protein</fullName>
    </submittedName>
</protein>
<name>A0A834XF24_9FABA</name>
<dbReference type="AlphaFoldDB" id="A0A834XF24"/>
<reference evidence="1" key="1">
    <citation type="submission" date="2020-09" db="EMBL/GenBank/DDBJ databases">
        <title>Genome-Enabled Discovery of Anthraquinone Biosynthesis in Senna tora.</title>
        <authorList>
            <person name="Kang S.-H."/>
            <person name="Pandey R.P."/>
            <person name="Lee C.-M."/>
            <person name="Sim J.-S."/>
            <person name="Jeong J.-T."/>
            <person name="Choi B.-S."/>
            <person name="Jung M."/>
            <person name="Ginzburg D."/>
            <person name="Zhao K."/>
            <person name="Won S.Y."/>
            <person name="Oh T.-J."/>
            <person name="Yu Y."/>
            <person name="Kim N.-H."/>
            <person name="Lee O.R."/>
            <person name="Lee T.-H."/>
            <person name="Bashyal P."/>
            <person name="Kim T.-S."/>
            <person name="Lee W.-H."/>
            <person name="Kawkins C."/>
            <person name="Kim C.-K."/>
            <person name="Kim J.S."/>
            <person name="Ahn B.O."/>
            <person name="Rhee S.Y."/>
            <person name="Sohng J.K."/>
        </authorList>
    </citation>
    <scope>NUCLEOTIDE SEQUENCE</scope>
    <source>
        <tissue evidence="1">Leaf</tissue>
    </source>
</reference>
<accession>A0A834XF24</accession>
<keyword evidence="2" id="KW-1185">Reference proteome</keyword>
<sequence length="148" mass="16731">MVDIINENGIKGASGQHLATTSSEGGTVGENNIEEVVFVDMSSSIVLGNSLVDIRTVRIVDDNTRSWIFGIKCNIVIHEDDDVFICNPSFLKYLISMANVSLVPIIIPTTRTSHKHRPFLSLFFFTITHSYSNTTHHPCYYCYYNYYL</sequence>
<evidence type="ECO:0000313" key="1">
    <source>
        <dbReference type="EMBL" id="KAF7843112.1"/>
    </source>
</evidence>
<dbReference type="Proteomes" id="UP000634136">
    <property type="component" value="Unassembled WGS sequence"/>
</dbReference>
<gene>
    <name evidence="1" type="ORF">G2W53_000017</name>
</gene>
<organism evidence="1 2">
    <name type="scientific">Senna tora</name>
    <dbReference type="NCBI Taxonomy" id="362788"/>
    <lineage>
        <taxon>Eukaryota</taxon>
        <taxon>Viridiplantae</taxon>
        <taxon>Streptophyta</taxon>
        <taxon>Embryophyta</taxon>
        <taxon>Tracheophyta</taxon>
        <taxon>Spermatophyta</taxon>
        <taxon>Magnoliopsida</taxon>
        <taxon>eudicotyledons</taxon>
        <taxon>Gunneridae</taxon>
        <taxon>Pentapetalae</taxon>
        <taxon>rosids</taxon>
        <taxon>fabids</taxon>
        <taxon>Fabales</taxon>
        <taxon>Fabaceae</taxon>
        <taxon>Caesalpinioideae</taxon>
        <taxon>Cassia clade</taxon>
        <taxon>Senna</taxon>
    </lineage>
</organism>
<evidence type="ECO:0000313" key="2">
    <source>
        <dbReference type="Proteomes" id="UP000634136"/>
    </source>
</evidence>
<comment type="caution">
    <text evidence="1">The sequence shown here is derived from an EMBL/GenBank/DDBJ whole genome shotgun (WGS) entry which is preliminary data.</text>
</comment>
<proteinExistence type="predicted"/>